<protein>
    <submittedName>
        <fullName evidence="1">27733_t:CDS:1</fullName>
    </submittedName>
</protein>
<feature type="non-terminal residue" evidence="1">
    <location>
        <position position="43"/>
    </location>
</feature>
<evidence type="ECO:0000313" key="2">
    <source>
        <dbReference type="Proteomes" id="UP000789901"/>
    </source>
</evidence>
<reference evidence="1 2" key="1">
    <citation type="submission" date="2021-06" db="EMBL/GenBank/DDBJ databases">
        <authorList>
            <person name="Kallberg Y."/>
            <person name="Tangrot J."/>
            <person name="Rosling A."/>
        </authorList>
    </citation>
    <scope>NUCLEOTIDE SEQUENCE [LARGE SCALE GENOMIC DNA]</scope>
    <source>
        <strain evidence="1 2">120-4 pot B 10/14</strain>
    </source>
</reference>
<gene>
    <name evidence="1" type="ORF">GMARGA_LOCUS43822</name>
</gene>
<accession>A0ABN7XI93</accession>
<name>A0ABN7XI93_GIGMA</name>
<comment type="caution">
    <text evidence="1">The sequence shown here is derived from an EMBL/GenBank/DDBJ whole genome shotgun (WGS) entry which is preliminary data.</text>
</comment>
<dbReference type="EMBL" id="CAJVQB010144902">
    <property type="protein sequence ID" value="CAG8855001.1"/>
    <property type="molecule type" value="Genomic_DNA"/>
</dbReference>
<keyword evidence="2" id="KW-1185">Reference proteome</keyword>
<dbReference type="Proteomes" id="UP000789901">
    <property type="component" value="Unassembled WGS sequence"/>
</dbReference>
<sequence>ILGIEEWKIFTIAELDKFCKKEINKPAPQVSTCTIPSLEWKML</sequence>
<evidence type="ECO:0000313" key="1">
    <source>
        <dbReference type="EMBL" id="CAG8855001.1"/>
    </source>
</evidence>
<proteinExistence type="predicted"/>
<organism evidence="1 2">
    <name type="scientific">Gigaspora margarita</name>
    <dbReference type="NCBI Taxonomy" id="4874"/>
    <lineage>
        <taxon>Eukaryota</taxon>
        <taxon>Fungi</taxon>
        <taxon>Fungi incertae sedis</taxon>
        <taxon>Mucoromycota</taxon>
        <taxon>Glomeromycotina</taxon>
        <taxon>Glomeromycetes</taxon>
        <taxon>Diversisporales</taxon>
        <taxon>Gigasporaceae</taxon>
        <taxon>Gigaspora</taxon>
    </lineage>
</organism>
<feature type="non-terminal residue" evidence="1">
    <location>
        <position position="1"/>
    </location>
</feature>